<name>A0ABY7M1H2_9MOLU</name>
<dbReference type="Proteomes" id="UP001210120">
    <property type="component" value="Chromosome"/>
</dbReference>
<keyword evidence="4" id="KW-0456">Lyase</keyword>
<dbReference type="SUPFAM" id="SSF51569">
    <property type="entry name" value="Aldolase"/>
    <property type="match status" value="1"/>
</dbReference>
<dbReference type="EMBL" id="CP115156">
    <property type="protein sequence ID" value="WBL31563.1"/>
    <property type="molecule type" value="Genomic_DNA"/>
</dbReference>
<dbReference type="InterPro" id="IPR000887">
    <property type="entry name" value="Aldlse_KDPG_KHG"/>
</dbReference>
<evidence type="ECO:0000256" key="1">
    <source>
        <dbReference type="ARBA" id="ARBA00004761"/>
    </source>
</evidence>
<evidence type="ECO:0000256" key="2">
    <source>
        <dbReference type="ARBA" id="ARBA00006906"/>
    </source>
</evidence>
<evidence type="ECO:0000256" key="5">
    <source>
        <dbReference type="ARBA" id="ARBA00023277"/>
    </source>
</evidence>
<dbReference type="Pfam" id="PF01081">
    <property type="entry name" value="Aldolase"/>
    <property type="match status" value="1"/>
</dbReference>
<gene>
    <name evidence="6" type="ORF">O7R10_00670</name>
</gene>
<organism evidence="6 7">
    <name type="scientific">Candidatus Phytoplasma sacchari</name>
    <dbReference type="NCBI Taxonomy" id="2609813"/>
    <lineage>
        <taxon>Bacteria</taxon>
        <taxon>Bacillati</taxon>
        <taxon>Mycoplasmatota</taxon>
        <taxon>Mollicutes</taxon>
        <taxon>Acholeplasmatales</taxon>
        <taxon>Acholeplasmataceae</taxon>
        <taxon>Candidatus Phytoplasma</taxon>
        <taxon>16SrXI (Rice yellow dwarf group)</taxon>
    </lineage>
</organism>
<dbReference type="InterPro" id="IPR013785">
    <property type="entry name" value="Aldolase_TIM"/>
</dbReference>
<keyword evidence="7" id="KW-1185">Reference proteome</keyword>
<comment type="pathway">
    <text evidence="1">Carbohydrate acid metabolism.</text>
</comment>
<dbReference type="PANTHER" id="PTHR30246">
    <property type="entry name" value="2-KETO-3-DEOXY-6-PHOSPHOGLUCONATE ALDOLASE"/>
    <property type="match status" value="1"/>
</dbReference>
<protein>
    <submittedName>
        <fullName evidence="6">Bifunctional 4-hydroxy-2-oxoglutarate aldolase/2-dehydro-3-deoxy-phosphogluconate aldolase</fullName>
    </submittedName>
</protein>
<dbReference type="CDD" id="cd00452">
    <property type="entry name" value="KDPG_aldolase"/>
    <property type="match status" value="1"/>
</dbReference>
<dbReference type="PANTHER" id="PTHR30246:SF1">
    <property type="entry name" value="2-DEHYDRO-3-DEOXY-6-PHOSPHOGALACTONATE ALDOLASE-RELATED"/>
    <property type="match status" value="1"/>
</dbReference>
<evidence type="ECO:0000256" key="4">
    <source>
        <dbReference type="ARBA" id="ARBA00023239"/>
    </source>
</evidence>
<comment type="subunit">
    <text evidence="3">Homotrimer.</text>
</comment>
<proteinExistence type="inferred from homology"/>
<reference evidence="6" key="1">
    <citation type="submission" date="2022-12" db="EMBL/GenBank/DDBJ databases">
        <title>Genomic Characterization of Candidatus Phytoplasma sacchari in China.</title>
        <authorList>
            <person name="Zhang R.-Y."/>
        </authorList>
    </citation>
    <scope>NUCLEOTIDE SEQUENCE [LARGE SCALE GENOMIC DNA]</scope>
    <source>
        <strain evidence="6">SCWL1</strain>
    </source>
</reference>
<accession>A0ABY7M1H2</accession>
<keyword evidence="5" id="KW-0119">Carbohydrate metabolism</keyword>
<dbReference type="Gene3D" id="3.20.20.70">
    <property type="entry name" value="Aldolase class I"/>
    <property type="match status" value="1"/>
</dbReference>
<evidence type="ECO:0000256" key="3">
    <source>
        <dbReference type="ARBA" id="ARBA00011233"/>
    </source>
</evidence>
<evidence type="ECO:0000313" key="7">
    <source>
        <dbReference type="Proteomes" id="UP001210120"/>
    </source>
</evidence>
<sequence length="217" mass="24555">MTNKIDKHIEKLKKNPISVIVRTKKFEDAKKILKNTIENGFFFAEITLTIPNSFQLIYETKKKYNEIIIGAGTVLKLEEAKKAVEMGAEYLVSPIYNEKILKWSLENNILYIPGVMTVNEMYKVTKQGAKIFKLYPATFLSSETLKLIKQPFPNFNILATGGINLNNIKSYFDAGVLAVGITGILGGISEKINEEEIANLAKKYINISKQIIRERCD</sequence>
<comment type="similarity">
    <text evidence="2">Belongs to the KHG/KDPG aldolase family.</text>
</comment>
<evidence type="ECO:0000313" key="6">
    <source>
        <dbReference type="EMBL" id="WBL31563.1"/>
    </source>
</evidence>